<dbReference type="AlphaFoldDB" id="A0A0E9TFG5"/>
<organism evidence="1">
    <name type="scientific">Anguilla anguilla</name>
    <name type="common">European freshwater eel</name>
    <name type="synonym">Muraena anguilla</name>
    <dbReference type="NCBI Taxonomy" id="7936"/>
    <lineage>
        <taxon>Eukaryota</taxon>
        <taxon>Metazoa</taxon>
        <taxon>Chordata</taxon>
        <taxon>Craniata</taxon>
        <taxon>Vertebrata</taxon>
        <taxon>Euteleostomi</taxon>
        <taxon>Actinopterygii</taxon>
        <taxon>Neopterygii</taxon>
        <taxon>Teleostei</taxon>
        <taxon>Anguilliformes</taxon>
        <taxon>Anguillidae</taxon>
        <taxon>Anguilla</taxon>
    </lineage>
</organism>
<reference evidence="1" key="1">
    <citation type="submission" date="2014-11" db="EMBL/GenBank/DDBJ databases">
        <authorList>
            <person name="Amaro Gonzalez C."/>
        </authorList>
    </citation>
    <scope>NUCLEOTIDE SEQUENCE</scope>
</reference>
<proteinExistence type="predicted"/>
<dbReference type="EMBL" id="GBXM01056917">
    <property type="protein sequence ID" value="JAH51660.1"/>
    <property type="molecule type" value="Transcribed_RNA"/>
</dbReference>
<evidence type="ECO:0000313" key="1">
    <source>
        <dbReference type="EMBL" id="JAH51660.1"/>
    </source>
</evidence>
<sequence length="23" mass="2655">MPGVSEDSPVVQRKTEIFPFFPF</sequence>
<reference evidence="1" key="2">
    <citation type="journal article" date="2015" name="Fish Shellfish Immunol.">
        <title>Early steps in the European eel (Anguilla anguilla)-Vibrio vulnificus interaction in the gills: Role of the RtxA13 toxin.</title>
        <authorList>
            <person name="Callol A."/>
            <person name="Pajuelo D."/>
            <person name="Ebbesson L."/>
            <person name="Teles M."/>
            <person name="MacKenzie S."/>
            <person name="Amaro C."/>
        </authorList>
    </citation>
    <scope>NUCLEOTIDE SEQUENCE</scope>
</reference>
<accession>A0A0E9TFG5</accession>
<protein>
    <submittedName>
        <fullName evidence="1">Uncharacterized protein</fullName>
    </submittedName>
</protein>
<name>A0A0E9TFG5_ANGAN</name>